<dbReference type="PANTHER" id="PTHR12980:SF0">
    <property type="entry name" value="CYTOCHROME B-C1 COMPLEX SUBUNIT 9"/>
    <property type="match status" value="1"/>
</dbReference>
<evidence type="ECO:0000256" key="8">
    <source>
        <dbReference type="ARBA" id="ARBA00022989"/>
    </source>
</evidence>
<evidence type="ECO:0000256" key="2">
    <source>
        <dbReference type="ARBA" id="ARBA00007856"/>
    </source>
</evidence>
<keyword evidence="3 12" id="KW-0813">Transport</keyword>
<name>A0A099ZGA1_TINGU</name>
<dbReference type="AlphaFoldDB" id="A0A099ZGA1"/>
<comment type="similarity">
    <text evidence="2 12">Belongs to the UQCR10/QCR9 family.</text>
</comment>
<keyword evidence="14" id="KW-1185">Reference proteome</keyword>
<proteinExistence type="inferred from homology"/>
<evidence type="ECO:0000256" key="11">
    <source>
        <dbReference type="ARBA" id="ARBA00064262"/>
    </source>
</evidence>
<dbReference type="GO" id="GO:0006122">
    <property type="term" value="P:mitochondrial electron transport, ubiquinol to cytochrome c"/>
    <property type="evidence" value="ECO:0007669"/>
    <property type="project" value="UniProtKB-UniRule"/>
</dbReference>
<sequence>KMVLLAWTYSTLFCRTSIFVLNIVLGTVIFEHAFYQGVDALFKQLNQGKLWKHIKHKYE</sequence>
<gene>
    <name evidence="13" type="ORF">N309_08439</name>
</gene>
<feature type="transmembrane region" description="Helical" evidence="12">
    <location>
        <begin position="12"/>
        <end position="35"/>
    </location>
</feature>
<feature type="non-terminal residue" evidence="13">
    <location>
        <position position="59"/>
    </location>
</feature>
<comment type="subunit">
    <text evidence="11">Component of the ubiquinol-cytochrome c oxidoreductase (cytochrome b-c1 complex, complex III, CIII), a multisubunit enzyme composed of 11 subunits. The complex is composed of 3 respiratory subunits cytochrome b, cytochrome c1 and Rieske protein UQCRFS1, 2 core protein subunits UQCRC1/QCR1 and UQCRC2/QCR2, and 6 low-molecular weight protein subunits UQCRH/QCR6, UQCRB/QCR7, UQCRQ/QCR8, UQCR10/QCR9, UQCR11/QCR10 and subunit 9, the cleavage product of Rieske protein UQCRFS1. The complex exists as an obligatory dimer and forms supercomplexes (SCs) in the inner mitochondrial membrane with NADH-ubiquinone oxidoreductase (complex I, CI) and cytochrome c oxidase (complex IV, CIV), resulting in different assemblies (supercomplex SCI(1)III(2)IV(1) and megacomplex MCI(2)III(2)IV(2)). Interacts with STMP1.</text>
</comment>
<keyword evidence="7 12" id="KW-0249">Electron transport</keyword>
<keyword evidence="8 12" id="KW-1133">Transmembrane helix</keyword>
<comment type="subcellular location">
    <subcellularLocation>
        <location evidence="1 12">Mitochondrion inner membrane</location>
        <topology evidence="1 12">Single-pass membrane protein</topology>
    </subcellularLocation>
</comment>
<evidence type="ECO:0000256" key="5">
    <source>
        <dbReference type="ARBA" id="ARBA00022692"/>
    </source>
</evidence>
<evidence type="ECO:0000256" key="10">
    <source>
        <dbReference type="ARBA" id="ARBA00023136"/>
    </source>
</evidence>
<keyword evidence="10 12" id="KW-0472">Membrane</keyword>
<accession>A0A099ZGA1</accession>
<evidence type="ECO:0000313" key="14">
    <source>
        <dbReference type="Proteomes" id="UP000053641"/>
    </source>
</evidence>
<keyword evidence="6 12" id="KW-0999">Mitochondrion inner membrane</keyword>
<comment type="function">
    <text evidence="12">Component of the ubiquinol-cytochrome c oxidoreductase, a multisubunit transmembrane complex that is part of the mitochondrial electron transport chain which drives oxidative phosphorylation. The complex plays an important role in the uptake of multiple carbon sources present in different host niches.</text>
</comment>
<evidence type="ECO:0000256" key="3">
    <source>
        <dbReference type="ARBA" id="ARBA00022448"/>
    </source>
</evidence>
<dbReference type="EMBL" id="KL892474">
    <property type="protein sequence ID" value="KGL79850.1"/>
    <property type="molecule type" value="Genomic_DNA"/>
</dbReference>
<dbReference type="SUPFAM" id="SSF81514">
    <property type="entry name" value="Subunit X (non-heme 7 kDa protein) of cytochrome bc1 complex (Ubiquinol-cytochrome c reductase)"/>
    <property type="match status" value="1"/>
</dbReference>
<dbReference type="Proteomes" id="UP000053641">
    <property type="component" value="Unassembled WGS sequence"/>
</dbReference>
<keyword evidence="4 12" id="KW-0679">Respiratory chain</keyword>
<keyword evidence="9 12" id="KW-0496">Mitochondrion</keyword>
<dbReference type="InterPro" id="IPR036656">
    <property type="entry name" value="QCR9_sf"/>
</dbReference>
<evidence type="ECO:0000256" key="12">
    <source>
        <dbReference type="RuleBase" id="RU368056"/>
    </source>
</evidence>
<evidence type="ECO:0000256" key="7">
    <source>
        <dbReference type="ARBA" id="ARBA00022982"/>
    </source>
</evidence>
<feature type="non-terminal residue" evidence="13">
    <location>
        <position position="1"/>
    </location>
</feature>
<dbReference type="InterPro" id="IPR008027">
    <property type="entry name" value="QCR9"/>
</dbReference>
<organism evidence="13 14">
    <name type="scientific">Tinamus guttatus</name>
    <name type="common">White-throated tinamou</name>
    <dbReference type="NCBI Taxonomy" id="94827"/>
    <lineage>
        <taxon>Eukaryota</taxon>
        <taxon>Metazoa</taxon>
        <taxon>Chordata</taxon>
        <taxon>Craniata</taxon>
        <taxon>Vertebrata</taxon>
        <taxon>Euteleostomi</taxon>
        <taxon>Archelosauria</taxon>
        <taxon>Archosauria</taxon>
        <taxon>Dinosauria</taxon>
        <taxon>Saurischia</taxon>
        <taxon>Theropoda</taxon>
        <taxon>Coelurosauria</taxon>
        <taxon>Aves</taxon>
        <taxon>Palaeognathae</taxon>
        <taxon>Tinamiformes</taxon>
        <taxon>Tinamidae</taxon>
        <taxon>Tinamus</taxon>
    </lineage>
</organism>
<evidence type="ECO:0000256" key="4">
    <source>
        <dbReference type="ARBA" id="ARBA00022660"/>
    </source>
</evidence>
<dbReference type="STRING" id="94827.A0A099ZGA1"/>
<evidence type="ECO:0000313" key="13">
    <source>
        <dbReference type="EMBL" id="KGL79850.1"/>
    </source>
</evidence>
<evidence type="ECO:0000256" key="1">
    <source>
        <dbReference type="ARBA" id="ARBA00004434"/>
    </source>
</evidence>
<dbReference type="PANTHER" id="PTHR12980">
    <property type="entry name" value="UBIQUINOL-CYTOCHROME C REDUCTASE COMPLEX, SUBUNIT X"/>
    <property type="match status" value="1"/>
</dbReference>
<comment type="subunit">
    <text evidence="12">Component of the ubiquinol-cytochrome c oxidoreductase (cytochrome b-c1 complex, complex III, CIII), a multisubunit enzyme composed of 3 respiratory subunits cytochrome b, cytochrome c1 and Rieske protein, 2 core protein subunits, and additional low-molecular weight protein subunits.</text>
</comment>
<protein>
    <recommendedName>
        <fullName evidence="12">Complex III subunit 9</fullName>
    </recommendedName>
</protein>
<evidence type="ECO:0000256" key="9">
    <source>
        <dbReference type="ARBA" id="ARBA00023128"/>
    </source>
</evidence>
<dbReference type="FunFam" id="1.20.5.260:FF:000001">
    <property type="entry name" value="Cytochrome b-c1 complex subunit 9"/>
    <property type="match status" value="1"/>
</dbReference>
<evidence type="ECO:0000256" key="6">
    <source>
        <dbReference type="ARBA" id="ARBA00022792"/>
    </source>
</evidence>
<dbReference type="Pfam" id="PF05365">
    <property type="entry name" value="UCR_UQCRX_QCR9"/>
    <property type="match status" value="1"/>
</dbReference>
<reference evidence="13 14" key="1">
    <citation type="submission" date="2014-06" db="EMBL/GenBank/DDBJ databases">
        <title>Genome evolution of avian class.</title>
        <authorList>
            <person name="Zhang G."/>
            <person name="Li C."/>
        </authorList>
    </citation>
    <scope>NUCLEOTIDE SEQUENCE [LARGE SCALE GENOMIC DNA]</scope>
    <source>
        <strain evidence="13">BGI_N309</strain>
    </source>
</reference>
<dbReference type="Gene3D" id="1.20.5.260">
    <property type="entry name" value="Cytochrome b-c1 complex subunit 9"/>
    <property type="match status" value="1"/>
</dbReference>
<keyword evidence="5 12" id="KW-0812">Transmembrane</keyword>
<dbReference type="GO" id="GO:0045275">
    <property type="term" value="C:respiratory chain complex III"/>
    <property type="evidence" value="ECO:0007669"/>
    <property type="project" value="UniProtKB-UniRule"/>
</dbReference>
<dbReference type="GO" id="GO:0005743">
    <property type="term" value="C:mitochondrial inner membrane"/>
    <property type="evidence" value="ECO:0007669"/>
    <property type="project" value="UniProtKB-SubCell"/>
</dbReference>